<organism evidence="2">
    <name type="scientific">Arundo donax</name>
    <name type="common">Giant reed</name>
    <name type="synonym">Donax arundinaceus</name>
    <dbReference type="NCBI Taxonomy" id="35708"/>
    <lineage>
        <taxon>Eukaryota</taxon>
        <taxon>Viridiplantae</taxon>
        <taxon>Streptophyta</taxon>
        <taxon>Embryophyta</taxon>
        <taxon>Tracheophyta</taxon>
        <taxon>Spermatophyta</taxon>
        <taxon>Magnoliopsida</taxon>
        <taxon>Liliopsida</taxon>
        <taxon>Poales</taxon>
        <taxon>Poaceae</taxon>
        <taxon>PACMAD clade</taxon>
        <taxon>Arundinoideae</taxon>
        <taxon>Arundineae</taxon>
        <taxon>Arundo</taxon>
    </lineage>
</organism>
<proteinExistence type="predicted"/>
<dbReference type="PANTHER" id="PTHR13318">
    <property type="entry name" value="PARTNER OF PAIRED, ISOFORM B-RELATED"/>
    <property type="match status" value="1"/>
</dbReference>
<evidence type="ECO:0000313" key="2">
    <source>
        <dbReference type="EMBL" id="JAD89482.1"/>
    </source>
</evidence>
<dbReference type="PANTHER" id="PTHR13318:SF105">
    <property type="entry name" value="F-BOX_LRR-REPEAT PROTEIN 3"/>
    <property type="match status" value="1"/>
</dbReference>
<dbReference type="SUPFAM" id="SSF52047">
    <property type="entry name" value="RNI-like"/>
    <property type="match status" value="1"/>
</dbReference>
<dbReference type="AlphaFoldDB" id="A0A0A9E0H3"/>
<dbReference type="EMBL" id="GBRH01208413">
    <property type="protein sequence ID" value="JAD89482.1"/>
    <property type="molecule type" value="Transcribed_RNA"/>
</dbReference>
<protein>
    <recommendedName>
        <fullName evidence="1">F-box/LRR-repeat protein 15-like leucin rich repeat domain-containing protein</fullName>
    </recommendedName>
</protein>
<accession>A0A0A9E0H3</accession>
<reference evidence="2" key="1">
    <citation type="submission" date="2014-09" db="EMBL/GenBank/DDBJ databases">
        <authorList>
            <person name="Magalhaes I.L.F."/>
            <person name="Oliveira U."/>
            <person name="Santos F.R."/>
            <person name="Vidigal T.H.D.A."/>
            <person name="Brescovit A.D."/>
            <person name="Santos A.J."/>
        </authorList>
    </citation>
    <scope>NUCLEOTIDE SEQUENCE</scope>
    <source>
        <tissue evidence="2">Shoot tissue taken approximately 20 cm above the soil surface</tissue>
    </source>
</reference>
<dbReference type="InterPro" id="IPR057207">
    <property type="entry name" value="FBXL15_LRR"/>
</dbReference>
<name>A0A0A9E0H3_ARUDO</name>
<sequence length="199" mass="22035">MKLNVCNIPYRCNSITDDGLAALANGCKKIKLLNLCYCNKITDGGLGHLASLEELTNLELRCLVRITGIGISSIAIGCKSLIELDLKRCYSVDDAGLWALARYALNLRQLTISYCQVTGLGLCHLLSSLRCLQDIKMVHLSWVSIEGFEMALRAACGRLKKLKMLIGLKTVLSPELLQMLQACGCRIRWVNKPLVYKDC</sequence>
<dbReference type="InterPro" id="IPR006553">
    <property type="entry name" value="Leu-rich_rpt_Cys-con_subtyp"/>
</dbReference>
<dbReference type="GO" id="GO:0031146">
    <property type="term" value="P:SCF-dependent proteasomal ubiquitin-dependent protein catabolic process"/>
    <property type="evidence" value="ECO:0007669"/>
    <property type="project" value="TreeGrafter"/>
</dbReference>
<dbReference type="Gene3D" id="3.80.10.10">
    <property type="entry name" value="Ribonuclease Inhibitor"/>
    <property type="match status" value="1"/>
</dbReference>
<reference evidence="2" key="2">
    <citation type="journal article" date="2015" name="Data Brief">
        <title>Shoot transcriptome of the giant reed, Arundo donax.</title>
        <authorList>
            <person name="Barrero R.A."/>
            <person name="Guerrero F.D."/>
            <person name="Moolhuijzen P."/>
            <person name="Goolsby J.A."/>
            <person name="Tidwell J."/>
            <person name="Bellgard S.E."/>
            <person name="Bellgard M.I."/>
        </authorList>
    </citation>
    <scope>NUCLEOTIDE SEQUENCE</scope>
    <source>
        <tissue evidence="2">Shoot tissue taken approximately 20 cm above the soil surface</tissue>
    </source>
</reference>
<dbReference type="SMART" id="SM00367">
    <property type="entry name" value="LRR_CC"/>
    <property type="match status" value="5"/>
</dbReference>
<dbReference type="InterPro" id="IPR032675">
    <property type="entry name" value="LRR_dom_sf"/>
</dbReference>
<dbReference type="Pfam" id="PF25372">
    <property type="entry name" value="DUF7885"/>
    <property type="match status" value="1"/>
</dbReference>
<dbReference type="GO" id="GO:0019005">
    <property type="term" value="C:SCF ubiquitin ligase complex"/>
    <property type="evidence" value="ECO:0007669"/>
    <property type="project" value="TreeGrafter"/>
</dbReference>
<evidence type="ECO:0000259" key="1">
    <source>
        <dbReference type="Pfam" id="PF25372"/>
    </source>
</evidence>
<dbReference type="FunFam" id="3.80.10.10:FF:000276">
    <property type="entry name" value="F-box/LRR-repeat protein 3"/>
    <property type="match status" value="1"/>
</dbReference>
<feature type="domain" description="F-box/LRR-repeat protein 15-like leucin rich repeat" evidence="1">
    <location>
        <begin position="13"/>
        <end position="155"/>
    </location>
</feature>